<dbReference type="Proteomes" id="UP001478133">
    <property type="component" value="Unassembled WGS sequence"/>
</dbReference>
<name>A0ABV1HTB1_9FIRM</name>
<gene>
    <name evidence="2" type="ORF">ABFO16_04735</name>
</gene>
<feature type="domain" description="Type III restriction enzyme C-terminal endonuclease" evidence="1">
    <location>
        <begin position="6"/>
        <end position="107"/>
    </location>
</feature>
<sequence length="138" mass="16084">MNLKYKFDSEGELKFAKALDDDSNVMLYTKLKKGGFVLETPAGNYSPDWAIVYQKDNENFAMYFIAETKWDKEADGLNDDERIKIKCATKHFEAINQSVKEVVKYAWVNAYKDTTKGQPFPQVFTDERYKDTLILERL</sequence>
<evidence type="ECO:0000313" key="3">
    <source>
        <dbReference type="Proteomes" id="UP001478133"/>
    </source>
</evidence>
<proteinExistence type="predicted"/>
<protein>
    <recommendedName>
        <fullName evidence="1">Type III restriction enzyme C-terminal endonuclease domain-containing protein</fullName>
    </recommendedName>
</protein>
<evidence type="ECO:0000313" key="2">
    <source>
        <dbReference type="EMBL" id="MEQ2565542.1"/>
    </source>
</evidence>
<dbReference type="InterPro" id="IPR045572">
    <property type="entry name" value="RE_endonuc_C"/>
</dbReference>
<dbReference type="RefSeq" id="WP_211148057.1">
    <property type="nucleotide sequence ID" value="NZ_JBBMEY010000014.1"/>
</dbReference>
<dbReference type="Pfam" id="PF19778">
    <property type="entry name" value="RE_endonuc"/>
    <property type="match status" value="1"/>
</dbReference>
<dbReference type="EMBL" id="JBBMFI010000012">
    <property type="protein sequence ID" value="MEQ2565542.1"/>
    <property type="molecule type" value="Genomic_DNA"/>
</dbReference>
<reference evidence="2 3" key="1">
    <citation type="submission" date="2024-03" db="EMBL/GenBank/DDBJ databases">
        <title>Human intestinal bacterial collection.</title>
        <authorList>
            <person name="Pauvert C."/>
            <person name="Hitch T.C.A."/>
            <person name="Clavel T."/>
        </authorList>
    </citation>
    <scope>NUCLEOTIDE SEQUENCE [LARGE SCALE GENOMIC DNA]</scope>
    <source>
        <strain evidence="2 3">CLA-AP-H18</strain>
    </source>
</reference>
<comment type="caution">
    <text evidence="2">The sequence shown here is derived from an EMBL/GenBank/DDBJ whole genome shotgun (WGS) entry which is preliminary data.</text>
</comment>
<organism evidence="2 3">
    <name type="scientific">Ruminococcoides intestinihominis</name>
    <dbReference type="NCBI Taxonomy" id="3133161"/>
    <lineage>
        <taxon>Bacteria</taxon>
        <taxon>Bacillati</taxon>
        <taxon>Bacillota</taxon>
        <taxon>Clostridia</taxon>
        <taxon>Eubacteriales</taxon>
        <taxon>Oscillospiraceae</taxon>
        <taxon>Ruminococcoides</taxon>
    </lineage>
</organism>
<accession>A0ABV1HTB1</accession>
<evidence type="ECO:0000259" key="1">
    <source>
        <dbReference type="Pfam" id="PF19778"/>
    </source>
</evidence>
<keyword evidence="3" id="KW-1185">Reference proteome</keyword>